<evidence type="ECO:0000313" key="3">
    <source>
        <dbReference type="Proteomes" id="UP001396334"/>
    </source>
</evidence>
<proteinExistence type="predicted"/>
<gene>
    <name evidence="2" type="ORF">V6N11_037815</name>
</gene>
<name>A0ABR1ZDK1_9ROSI</name>
<organism evidence="2 3">
    <name type="scientific">Hibiscus sabdariffa</name>
    <name type="common">roselle</name>
    <dbReference type="NCBI Taxonomy" id="183260"/>
    <lineage>
        <taxon>Eukaryota</taxon>
        <taxon>Viridiplantae</taxon>
        <taxon>Streptophyta</taxon>
        <taxon>Embryophyta</taxon>
        <taxon>Tracheophyta</taxon>
        <taxon>Spermatophyta</taxon>
        <taxon>Magnoliopsida</taxon>
        <taxon>eudicotyledons</taxon>
        <taxon>Gunneridae</taxon>
        <taxon>Pentapetalae</taxon>
        <taxon>rosids</taxon>
        <taxon>malvids</taxon>
        <taxon>Malvales</taxon>
        <taxon>Malvaceae</taxon>
        <taxon>Malvoideae</taxon>
        <taxon>Hibiscus</taxon>
    </lineage>
</organism>
<dbReference type="EMBL" id="JBBPBN010001481">
    <property type="protein sequence ID" value="KAK8478136.1"/>
    <property type="molecule type" value="Genomic_DNA"/>
</dbReference>
<keyword evidence="3" id="KW-1185">Reference proteome</keyword>
<evidence type="ECO:0000256" key="1">
    <source>
        <dbReference type="SAM" id="Coils"/>
    </source>
</evidence>
<comment type="caution">
    <text evidence="2">The sequence shown here is derived from an EMBL/GenBank/DDBJ whole genome shotgun (WGS) entry which is preliminary data.</text>
</comment>
<feature type="coiled-coil region" evidence="1">
    <location>
        <begin position="4"/>
        <end position="31"/>
    </location>
</feature>
<protein>
    <submittedName>
        <fullName evidence="2">Uncharacterized protein</fullName>
    </submittedName>
</protein>
<evidence type="ECO:0000313" key="2">
    <source>
        <dbReference type="EMBL" id="KAK8478136.1"/>
    </source>
</evidence>
<keyword evidence="1" id="KW-0175">Coiled coil</keyword>
<reference evidence="2 3" key="1">
    <citation type="journal article" date="2024" name="G3 (Bethesda)">
        <title>Genome assembly of Hibiscus sabdariffa L. provides insights into metabolisms of medicinal natural products.</title>
        <authorList>
            <person name="Kim T."/>
        </authorList>
    </citation>
    <scope>NUCLEOTIDE SEQUENCE [LARGE SCALE GENOMIC DNA]</scope>
    <source>
        <strain evidence="2">TK-2024</strain>
        <tissue evidence="2">Old leaves</tissue>
    </source>
</reference>
<accession>A0ABR1ZDK1</accession>
<sequence length="125" mass="13966">MGRQRKEKRLKKKLLRELREKAKEIGMLKRKKQSMVAEQAAKEKMVADFMVYIEAIEKNDTGMAQKFDGKAMKNTILSMMEVKSGNELSEVDSFPVLVFDGGGGLFLSSQCLSMGRLAAPFASVV</sequence>
<dbReference type="Proteomes" id="UP001396334">
    <property type="component" value="Unassembled WGS sequence"/>
</dbReference>